<reference evidence="7 8" key="1">
    <citation type="submission" date="2019-03" db="EMBL/GenBank/DDBJ databases">
        <title>Luteimonas zhaokaii sp.nov., isolated from the rectal contents of Plateau pika in Yushu, Qinghai Province, China.</title>
        <authorList>
            <person name="Zhang G."/>
        </authorList>
    </citation>
    <scope>NUCLEOTIDE SEQUENCE [LARGE SCALE GENOMIC DNA]</scope>
    <source>
        <strain evidence="7 8">THG-MD21</strain>
    </source>
</reference>
<evidence type="ECO:0000313" key="8">
    <source>
        <dbReference type="Proteomes" id="UP000295543"/>
    </source>
</evidence>
<dbReference type="InterPro" id="IPR037185">
    <property type="entry name" value="EmrE-like"/>
</dbReference>
<name>A0A4R5U6W1_9GAMM</name>
<accession>A0A4R5U6W1</accession>
<dbReference type="GO" id="GO:0022857">
    <property type="term" value="F:transmembrane transporter activity"/>
    <property type="evidence" value="ECO:0007669"/>
    <property type="project" value="InterPro"/>
</dbReference>
<dbReference type="GO" id="GO:0005886">
    <property type="term" value="C:plasma membrane"/>
    <property type="evidence" value="ECO:0007669"/>
    <property type="project" value="UniProtKB-SubCell"/>
</dbReference>
<evidence type="ECO:0000256" key="5">
    <source>
        <dbReference type="ARBA" id="ARBA00023136"/>
    </source>
</evidence>
<dbReference type="Proteomes" id="UP000295543">
    <property type="component" value="Unassembled WGS sequence"/>
</dbReference>
<dbReference type="AlphaFoldDB" id="A0A4R5U6W1"/>
<evidence type="ECO:0000256" key="6">
    <source>
        <dbReference type="SAM" id="Phobius"/>
    </source>
</evidence>
<dbReference type="EMBL" id="SMTG01000005">
    <property type="protein sequence ID" value="TDK29991.1"/>
    <property type="molecule type" value="Genomic_DNA"/>
</dbReference>
<comment type="subcellular location">
    <subcellularLocation>
        <location evidence="1">Cell membrane</location>
        <topology evidence="1">Multi-pass membrane protein</topology>
    </subcellularLocation>
</comment>
<keyword evidence="8" id="KW-1185">Reference proteome</keyword>
<evidence type="ECO:0008006" key="9">
    <source>
        <dbReference type="Google" id="ProtNLM"/>
    </source>
</evidence>
<feature type="transmembrane region" description="Helical" evidence="6">
    <location>
        <begin position="75"/>
        <end position="98"/>
    </location>
</feature>
<evidence type="ECO:0000256" key="3">
    <source>
        <dbReference type="ARBA" id="ARBA00022692"/>
    </source>
</evidence>
<keyword evidence="2" id="KW-1003">Cell membrane</keyword>
<protein>
    <recommendedName>
        <fullName evidence="9">EamA domain-containing protein</fullName>
    </recommendedName>
</protein>
<feature type="transmembrane region" description="Helical" evidence="6">
    <location>
        <begin position="41"/>
        <end position="68"/>
    </location>
</feature>
<evidence type="ECO:0000256" key="1">
    <source>
        <dbReference type="ARBA" id="ARBA00004651"/>
    </source>
</evidence>
<evidence type="ECO:0000256" key="2">
    <source>
        <dbReference type="ARBA" id="ARBA00022475"/>
    </source>
</evidence>
<comment type="caution">
    <text evidence="7">The sequence shown here is derived from an EMBL/GenBank/DDBJ whole genome shotgun (WGS) entry which is preliminary data.</text>
</comment>
<dbReference type="PANTHER" id="PTHR30561">
    <property type="entry name" value="SMR FAMILY PROTON-DEPENDENT DRUG EFFLUX TRANSPORTER SUGE"/>
    <property type="match status" value="1"/>
</dbReference>
<organism evidence="7 8">
    <name type="scientific">Luteimonas terrae</name>
    <dbReference type="NCBI Taxonomy" id="1530191"/>
    <lineage>
        <taxon>Bacteria</taxon>
        <taxon>Pseudomonadati</taxon>
        <taxon>Pseudomonadota</taxon>
        <taxon>Gammaproteobacteria</taxon>
        <taxon>Lysobacterales</taxon>
        <taxon>Lysobacteraceae</taxon>
        <taxon>Luteimonas</taxon>
    </lineage>
</organism>
<gene>
    <name evidence="7" type="ORF">E2F49_12360</name>
</gene>
<dbReference type="PANTHER" id="PTHR30561:SF9">
    <property type="entry name" value="4-AMINO-4-DEOXY-L-ARABINOSE-PHOSPHOUNDECAPRENOL FLIPPASE SUBUNIT ARNF-RELATED"/>
    <property type="match status" value="1"/>
</dbReference>
<dbReference type="InterPro" id="IPR000390">
    <property type="entry name" value="Small_drug/metabolite_transptr"/>
</dbReference>
<proteinExistence type="predicted"/>
<evidence type="ECO:0000256" key="4">
    <source>
        <dbReference type="ARBA" id="ARBA00022989"/>
    </source>
</evidence>
<dbReference type="SUPFAM" id="SSF103481">
    <property type="entry name" value="Multidrug resistance efflux transporter EmrE"/>
    <property type="match status" value="1"/>
</dbReference>
<dbReference type="Gene3D" id="1.10.3730.20">
    <property type="match status" value="1"/>
</dbReference>
<feature type="transmembrane region" description="Helical" evidence="6">
    <location>
        <begin position="104"/>
        <end position="122"/>
    </location>
</feature>
<keyword evidence="4 6" id="KW-1133">Transmembrane helix</keyword>
<keyword evidence="5 6" id="KW-0472">Membrane</keyword>
<sequence length="127" mass="13595">MMIREILMIVFVTCSTLGSQLLVKRAVTQIALRDPVPSGIQWLLAACLSPGVIAAVAIQGVGFIVWVVVVSRIKLGLAFAISGSFFYILIAAASWFFYGERLGLLQWIGLLLVSGGVLLMTLTGKPA</sequence>
<evidence type="ECO:0000313" key="7">
    <source>
        <dbReference type="EMBL" id="TDK29991.1"/>
    </source>
</evidence>
<keyword evidence="3 6" id="KW-0812">Transmembrane</keyword>